<feature type="region of interest" description="Disordered" evidence="1">
    <location>
        <begin position="20"/>
        <end position="69"/>
    </location>
</feature>
<accession>A0A4Y9XS74</accession>
<feature type="region of interest" description="Disordered" evidence="1">
    <location>
        <begin position="213"/>
        <end position="251"/>
    </location>
</feature>
<feature type="region of interest" description="Disordered" evidence="1">
    <location>
        <begin position="263"/>
        <end position="320"/>
    </location>
</feature>
<evidence type="ECO:0000313" key="3">
    <source>
        <dbReference type="Proteomes" id="UP000298327"/>
    </source>
</evidence>
<feature type="compositionally biased region" description="Pro residues" evidence="1">
    <location>
        <begin position="41"/>
        <end position="52"/>
    </location>
</feature>
<dbReference type="OrthoDB" id="3202607at2759"/>
<dbReference type="Proteomes" id="UP000298327">
    <property type="component" value="Unassembled WGS sequence"/>
</dbReference>
<protein>
    <submittedName>
        <fullName evidence="2">Uncharacterized protein</fullName>
    </submittedName>
</protein>
<organism evidence="2 3">
    <name type="scientific">Dentipellis fragilis</name>
    <dbReference type="NCBI Taxonomy" id="205917"/>
    <lineage>
        <taxon>Eukaryota</taxon>
        <taxon>Fungi</taxon>
        <taxon>Dikarya</taxon>
        <taxon>Basidiomycota</taxon>
        <taxon>Agaricomycotina</taxon>
        <taxon>Agaricomycetes</taxon>
        <taxon>Russulales</taxon>
        <taxon>Hericiaceae</taxon>
        <taxon>Dentipellis</taxon>
    </lineage>
</organism>
<dbReference type="Gene3D" id="3.60.130.30">
    <property type="match status" value="1"/>
</dbReference>
<evidence type="ECO:0000256" key="1">
    <source>
        <dbReference type="SAM" id="MobiDB-lite"/>
    </source>
</evidence>
<evidence type="ECO:0000313" key="2">
    <source>
        <dbReference type="EMBL" id="TFY51379.1"/>
    </source>
</evidence>
<comment type="caution">
    <text evidence="2">The sequence shown here is derived from an EMBL/GenBank/DDBJ whole genome shotgun (WGS) entry which is preliminary data.</text>
</comment>
<dbReference type="AlphaFoldDB" id="A0A4Y9XS74"/>
<feature type="compositionally biased region" description="Basic residues" evidence="1">
    <location>
        <begin position="299"/>
        <end position="310"/>
    </location>
</feature>
<gene>
    <name evidence="2" type="ORF">EVG20_g11026</name>
</gene>
<feature type="compositionally biased region" description="Low complexity" evidence="1">
    <location>
        <begin position="223"/>
        <end position="236"/>
    </location>
</feature>
<reference evidence="2 3" key="1">
    <citation type="submission" date="2019-02" db="EMBL/GenBank/DDBJ databases">
        <title>Genome sequencing of the rare red list fungi Dentipellis fragilis.</title>
        <authorList>
            <person name="Buettner E."/>
            <person name="Kellner H."/>
        </authorList>
    </citation>
    <scope>NUCLEOTIDE SEQUENCE [LARGE SCALE GENOMIC DNA]</scope>
    <source>
        <strain evidence="2 3">DSM 105465</strain>
    </source>
</reference>
<feature type="compositionally biased region" description="Pro residues" evidence="1">
    <location>
        <begin position="272"/>
        <end position="281"/>
    </location>
</feature>
<proteinExistence type="predicted"/>
<sequence length="671" mass="73496">MTSAAVRIAEVRRRRNAKSGFCGFADGSYKSGPRHNRRPSTPSPDNAPPGGPSPTVERIPSSTNASPDASFPVYFSNDADGAWTGAFSLTMGPRQGSIDARTRLSCRSSTRLFAGWREQPPSLHSPRRAPSPPVLPIAGEQASALDVTGVETHDQQRGRTMPFELNTRSGLRYSVPDGSERHVVTSAGELSAMVQAAMERERRMAEWADNMDALDDAAPPSPLSSASSFSLPSTPTSSPPPSPAHSPQQASYVEDGPLLAQLQPKPQRTNVPGPPAPPPAPCDGSKRKHPRSQGMKDSKKLRKKKARAAKKAASGPWDHKLRSSISNKYSQPTAIKIKYSLSKLSAARHAYVGLNDKRKDRSVWALEDYLSGRLGKKFRLMEWDGSELRLLCDDKNKAFIIMASTPKDEGWATSTQAMASTMEEVRCEGSKRWSSKQRCGRRGDFVAVNVGVAYGLGHKAPANLKNKGKEDLISRLVSDPNVQRIASFGSSILKYYAPKLFRHYADSLDTFFTKDKTCHCIFKNSIFPMAAFNLGPRCVCRGHKDSTNVPQGLCAITALGNYNYKKGGHLVLWDLGLIIEFPPGSTILIPSSTIRHGNTAIGEHERRYSFTQFCMGGLLRWVRHGLRPANGLSKRERAEIDGDANEAVRSAMAMFSKADELMKDREAFLAM</sequence>
<keyword evidence="3" id="KW-1185">Reference proteome</keyword>
<name>A0A4Y9XS74_9AGAM</name>
<dbReference type="STRING" id="205917.A0A4Y9XS74"/>
<dbReference type="EMBL" id="SEOQ01001531">
    <property type="protein sequence ID" value="TFY51379.1"/>
    <property type="molecule type" value="Genomic_DNA"/>
</dbReference>